<keyword evidence="4" id="KW-1133">Transmembrane helix</keyword>
<evidence type="ECO:0000256" key="5">
    <source>
        <dbReference type="ARBA" id="ARBA00023136"/>
    </source>
</evidence>
<evidence type="ECO:0000313" key="8">
    <source>
        <dbReference type="EMBL" id="KAF5441943.1"/>
    </source>
</evidence>
<dbReference type="Gramene" id="Jr_Scaffold_674_00130_p1">
    <property type="protein sequence ID" value="cds.Jr_Scaffold_674_00130_p1"/>
    <property type="gene ID" value="Jr_Scaffold_674_00130"/>
</dbReference>
<evidence type="ECO:0000256" key="7">
    <source>
        <dbReference type="ARBA" id="ARBA00023180"/>
    </source>
</evidence>
<dbReference type="InterPro" id="IPR032675">
    <property type="entry name" value="LRR_dom_sf"/>
</dbReference>
<dbReference type="AlphaFoldDB" id="A0A833TLJ1"/>
<sequence length="149" mass="16385">MSSECRMNFLQIDRDCLLSLPFDTATPSLNLSSLDCCHREGISCDHSTQFSHIWLPFKGLRGSLPPLLGNLTRLSHLNLSHYSFSGPLPTGVFSSLNQLQFLNLSYNQLNGDISLMFASNGLPSSIQIVDISSNDFNELNPVLAPPTSL</sequence>
<comment type="caution">
    <text evidence="8">The sequence shown here is derived from an EMBL/GenBank/DDBJ whole genome shotgun (WGS) entry which is preliminary data.</text>
</comment>
<evidence type="ECO:0000256" key="3">
    <source>
        <dbReference type="ARBA" id="ARBA00022729"/>
    </source>
</evidence>
<proteinExistence type="predicted"/>
<dbReference type="Proteomes" id="UP000619265">
    <property type="component" value="Unassembled WGS sequence"/>
</dbReference>
<keyword evidence="5" id="KW-0472">Membrane</keyword>
<keyword evidence="7" id="KW-0325">Glycoprotein</keyword>
<evidence type="ECO:0000256" key="4">
    <source>
        <dbReference type="ARBA" id="ARBA00022989"/>
    </source>
</evidence>
<evidence type="ECO:0000256" key="2">
    <source>
        <dbReference type="ARBA" id="ARBA00022692"/>
    </source>
</evidence>
<keyword evidence="3" id="KW-0732">Signal</keyword>
<dbReference type="EMBL" id="LIHL02000680">
    <property type="protein sequence ID" value="KAF5441944.1"/>
    <property type="molecule type" value="Genomic_DNA"/>
</dbReference>
<gene>
    <name evidence="8" type="ORF">F2P56_037110</name>
</gene>
<dbReference type="Pfam" id="PF00560">
    <property type="entry name" value="LRR_1"/>
    <property type="match status" value="1"/>
</dbReference>
<dbReference type="InterPro" id="IPR001611">
    <property type="entry name" value="Leu-rich_rpt"/>
</dbReference>
<dbReference type="PANTHER" id="PTHR48063">
    <property type="entry name" value="LRR RECEPTOR-LIKE KINASE"/>
    <property type="match status" value="1"/>
</dbReference>
<evidence type="ECO:0000256" key="6">
    <source>
        <dbReference type="ARBA" id="ARBA00023170"/>
    </source>
</evidence>
<keyword evidence="2" id="KW-0812">Transmembrane</keyword>
<dbReference type="InterPro" id="IPR046956">
    <property type="entry name" value="RLP23-like"/>
</dbReference>
<dbReference type="SUPFAM" id="SSF52058">
    <property type="entry name" value="L domain-like"/>
    <property type="match status" value="1"/>
</dbReference>
<dbReference type="PANTHER" id="PTHR48063:SF98">
    <property type="entry name" value="LRR RECEPTOR-LIKE SERINE_THREONINE-PROTEIN KINASE FLS2"/>
    <property type="match status" value="1"/>
</dbReference>
<protein>
    <submittedName>
        <fullName evidence="8">Uncharacterized protein</fullName>
    </submittedName>
</protein>
<keyword evidence="6" id="KW-0675">Receptor</keyword>
<organism evidence="8 9">
    <name type="scientific">Juglans regia</name>
    <name type="common">English walnut</name>
    <dbReference type="NCBI Taxonomy" id="51240"/>
    <lineage>
        <taxon>Eukaryota</taxon>
        <taxon>Viridiplantae</taxon>
        <taxon>Streptophyta</taxon>
        <taxon>Embryophyta</taxon>
        <taxon>Tracheophyta</taxon>
        <taxon>Spermatophyta</taxon>
        <taxon>Magnoliopsida</taxon>
        <taxon>eudicotyledons</taxon>
        <taxon>Gunneridae</taxon>
        <taxon>Pentapetalae</taxon>
        <taxon>rosids</taxon>
        <taxon>fabids</taxon>
        <taxon>Fagales</taxon>
        <taxon>Juglandaceae</taxon>
        <taxon>Juglans</taxon>
    </lineage>
</organism>
<dbReference type="EMBL" id="LIHL02000680">
    <property type="protein sequence ID" value="KAF5441943.1"/>
    <property type="molecule type" value="Genomic_DNA"/>
</dbReference>
<evidence type="ECO:0000313" key="9">
    <source>
        <dbReference type="Proteomes" id="UP000619265"/>
    </source>
</evidence>
<name>A0A833TLJ1_JUGRE</name>
<comment type="subcellular location">
    <subcellularLocation>
        <location evidence="1">Membrane</location>
        <topology evidence="1">Single-pass type I membrane protein</topology>
    </subcellularLocation>
</comment>
<dbReference type="GO" id="GO:0016020">
    <property type="term" value="C:membrane"/>
    <property type="evidence" value="ECO:0007669"/>
    <property type="project" value="UniProtKB-SubCell"/>
</dbReference>
<reference evidence="8" key="2">
    <citation type="submission" date="2020-03" db="EMBL/GenBank/DDBJ databases">
        <title>Walnut 2.0.</title>
        <authorList>
            <person name="Marrano A."/>
            <person name="Britton M."/>
            <person name="Zimin A.V."/>
            <person name="Zaini P.A."/>
            <person name="Workman R."/>
            <person name="Puiu D."/>
            <person name="Bianco L."/>
            <person name="Allen B.J."/>
            <person name="Troggio M."/>
            <person name="Leslie C.A."/>
            <person name="Timp W."/>
            <person name="Dendekar A."/>
            <person name="Salzberg S.L."/>
            <person name="Neale D.B."/>
        </authorList>
    </citation>
    <scope>NUCLEOTIDE SEQUENCE</scope>
    <source>
        <tissue evidence="8">Leaves</tissue>
    </source>
</reference>
<reference evidence="8" key="1">
    <citation type="submission" date="2015-10" db="EMBL/GenBank/DDBJ databases">
        <authorList>
            <person name="Martinez-Garcia P.J."/>
            <person name="Crepeau M.W."/>
            <person name="Puiu D."/>
            <person name="Gonzalez-Ibeas D."/>
            <person name="Whalen J."/>
            <person name="Stevens K."/>
            <person name="Paul R."/>
            <person name="Butterfield T."/>
            <person name="Britton M."/>
            <person name="Reagan R."/>
            <person name="Chakraborty S."/>
            <person name="Walawage S.L."/>
            <person name="Vasquez-Gross H.A."/>
            <person name="Cardeno C."/>
            <person name="Famula R."/>
            <person name="Pratt K."/>
            <person name="Kuruganti S."/>
            <person name="Aradhya M.K."/>
            <person name="Leslie C.A."/>
            <person name="Dandekar A.M."/>
            <person name="Salzberg S.L."/>
            <person name="Wegrzyn J.L."/>
            <person name="Langley C.H."/>
            <person name="Neale D.B."/>
        </authorList>
    </citation>
    <scope>NUCLEOTIDE SEQUENCE</scope>
    <source>
        <tissue evidence="8">Leaves</tissue>
    </source>
</reference>
<dbReference type="Gramene" id="Jr_Scaffold_674_00120_p1">
    <property type="protein sequence ID" value="cds.Jr_Scaffold_674_00120_p1"/>
    <property type="gene ID" value="Jr_Scaffold_674_00120"/>
</dbReference>
<accession>A0A833TLJ1</accession>
<evidence type="ECO:0000256" key="1">
    <source>
        <dbReference type="ARBA" id="ARBA00004479"/>
    </source>
</evidence>
<dbReference type="Gene3D" id="3.80.10.10">
    <property type="entry name" value="Ribonuclease Inhibitor"/>
    <property type="match status" value="1"/>
</dbReference>